<proteinExistence type="predicted"/>
<reference evidence="2" key="1">
    <citation type="submission" date="2023-10" db="EMBL/GenBank/DDBJ databases">
        <title>Genome assemblies of two species of porcelain crab, Petrolisthes cinctipes and Petrolisthes manimaculis (Anomura: Porcellanidae).</title>
        <authorList>
            <person name="Angst P."/>
        </authorList>
    </citation>
    <scope>NUCLEOTIDE SEQUENCE</scope>
    <source>
        <strain evidence="2">PB745_01</strain>
        <tissue evidence="2">Gill</tissue>
    </source>
</reference>
<evidence type="ECO:0000256" key="1">
    <source>
        <dbReference type="SAM" id="MobiDB-lite"/>
    </source>
</evidence>
<gene>
    <name evidence="2" type="ORF">Pcinc_041009</name>
</gene>
<evidence type="ECO:0000313" key="2">
    <source>
        <dbReference type="EMBL" id="KAK3852402.1"/>
    </source>
</evidence>
<keyword evidence="3" id="KW-1185">Reference proteome</keyword>
<organism evidence="2 3">
    <name type="scientific">Petrolisthes cinctipes</name>
    <name type="common">Flat porcelain crab</name>
    <dbReference type="NCBI Taxonomy" id="88211"/>
    <lineage>
        <taxon>Eukaryota</taxon>
        <taxon>Metazoa</taxon>
        <taxon>Ecdysozoa</taxon>
        <taxon>Arthropoda</taxon>
        <taxon>Crustacea</taxon>
        <taxon>Multicrustacea</taxon>
        <taxon>Malacostraca</taxon>
        <taxon>Eumalacostraca</taxon>
        <taxon>Eucarida</taxon>
        <taxon>Decapoda</taxon>
        <taxon>Pleocyemata</taxon>
        <taxon>Anomura</taxon>
        <taxon>Galatheoidea</taxon>
        <taxon>Porcellanidae</taxon>
        <taxon>Petrolisthes</taxon>
    </lineage>
</organism>
<sequence length="99" mass="11164">MKESEGKEVLFSAPSPQPSRRIRPSCPSLVYKSFIMSCCVVAPSGGVEVGKDMGRGARVLFGERRGWRMNLEKGEREAREMWSGFERDGMNYQSTVSKR</sequence>
<dbReference type="AlphaFoldDB" id="A0AAE1EHE1"/>
<comment type="caution">
    <text evidence="2">The sequence shown here is derived from an EMBL/GenBank/DDBJ whole genome shotgun (WGS) entry which is preliminary data.</text>
</comment>
<accession>A0AAE1EHE1</accession>
<feature type="region of interest" description="Disordered" evidence="1">
    <location>
        <begin position="1"/>
        <end position="22"/>
    </location>
</feature>
<evidence type="ECO:0000313" key="3">
    <source>
        <dbReference type="Proteomes" id="UP001286313"/>
    </source>
</evidence>
<dbReference type="EMBL" id="JAWQEG010007436">
    <property type="protein sequence ID" value="KAK3852402.1"/>
    <property type="molecule type" value="Genomic_DNA"/>
</dbReference>
<protein>
    <submittedName>
        <fullName evidence="2">Uncharacterized protein</fullName>
    </submittedName>
</protein>
<dbReference type="Proteomes" id="UP001286313">
    <property type="component" value="Unassembled WGS sequence"/>
</dbReference>
<name>A0AAE1EHE1_PETCI</name>